<dbReference type="EMBL" id="ON677538">
    <property type="protein sequence ID" value="UTQ79792.1"/>
    <property type="molecule type" value="Genomic_DNA"/>
</dbReference>
<accession>A0A9E7T1H5</accession>
<keyword evidence="2" id="KW-1185">Reference proteome</keyword>
<protein>
    <recommendedName>
        <fullName evidence="3">Lipoprotein</fullName>
    </recommendedName>
</protein>
<sequence length="58" mass="6800">MKWLVYPLLVLLAHILASCGEPEEWQEYDANALQRNCELNGYTWNKTTGECVVWTRKN</sequence>
<reference evidence="1" key="1">
    <citation type="submission" date="2022-06" db="EMBL/GenBank/DDBJ databases">
        <authorList>
            <person name="He X."/>
            <person name="Cao L."/>
            <person name="Zhang S."/>
            <person name="Xiao J."/>
            <person name="Tong Y."/>
        </authorList>
    </citation>
    <scope>NUCLEOTIDE SEQUENCE</scope>
</reference>
<evidence type="ECO:0000313" key="2">
    <source>
        <dbReference type="Proteomes" id="UP001059684"/>
    </source>
</evidence>
<name>A0A9E7T1H5_9CAUD</name>
<evidence type="ECO:0008006" key="3">
    <source>
        <dbReference type="Google" id="ProtNLM"/>
    </source>
</evidence>
<organism evidence="1 2">
    <name type="scientific">Plectonema phage JingP1</name>
    <dbReference type="NCBI Taxonomy" id="2961687"/>
    <lineage>
        <taxon>Viruses</taxon>
        <taxon>Duplodnaviria</taxon>
        <taxon>Heunggongvirae</taxon>
        <taxon>Uroviricota</taxon>
        <taxon>Caudoviricetes</taxon>
        <taxon>Saffermanviridae</taxon>
        <taxon>Morrisvirus</taxon>
        <taxon>Morrisvirus JingP1</taxon>
    </lineage>
</organism>
<proteinExistence type="predicted"/>
<evidence type="ECO:0000313" key="1">
    <source>
        <dbReference type="EMBL" id="UTQ79792.1"/>
    </source>
</evidence>
<dbReference type="Proteomes" id="UP001059684">
    <property type="component" value="Segment"/>
</dbReference>
<dbReference type="PROSITE" id="PS51257">
    <property type="entry name" value="PROKAR_LIPOPROTEIN"/>
    <property type="match status" value="1"/>
</dbReference>